<dbReference type="Proteomes" id="UP000095283">
    <property type="component" value="Unplaced"/>
</dbReference>
<reference evidence="4" key="1">
    <citation type="submission" date="2016-11" db="UniProtKB">
        <authorList>
            <consortium name="WormBaseParasite"/>
        </authorList>
    </citation>
    <scope>IDENTIFICATION</scope>
</reference>
<accession>A0A1I7X6M6</accession>
<name>A0A1I7X6M6_HETBA</name>
<keyword evidence="3" id="KW-1185">Reference proteome</keyword>
<keyword evidence="2" id="KW-1133">Transmembrane helix</keyword>
<protein>
    <submittedName>
        <fullName evidence="4">Uncharacterized protein</fullName>
    </submittedName>
</protein>
<proteinExistence type="predicted"/>
<feature type="region of interest" description="Disordered" evidence="1">
    <location>
        <begin position="208"/>
        <end position="227"/>
    </location>
</feature>
<dbReference type="AlphaFoldDB" id="A0A1I7X6M6"/>
<dbReference type="WBParaSite" id="Hba_13268">
    <property type="protein sequence ID" value="Hba_13268"/>
    <property type="gene ID" value="Hba_13268"/>
</dbReference>
<evidence type="ECO:0000256" key="1">
    <source>
        <dbReference type="SAM" id="MobiDB-lite"/>
    </source>
</evidence>
<organism evidence="3 4">
    <name type="scientific">Heterorhabditis bacteriophora</name>
    <name type="common">Entomopathogenic nematode worm</name>
    <dbReference type="NCBI Taxonomy" id="37862"/>
    <lineage>
        <taxon>Eukaryota</taxon>
        <taxon>Metazoa</taxon>
        <taxon>Ecdysozoa</taxon>
        <taxon>Nematoda</taxon>
        <taxon>Chromadorea</taxon>
        <taxon>Rhabditida</taxon>
        <taxon>Rhabditina</taxon>
        <taxon>Rhabditomorpha</taxon>
        <taxon>Strongyloidea</taxon>
        <taxon>Heterorhabditidae</taxon>
        <taxon>Heterorhabditis</taxon>
    </lineage>
</organism>
<keyword evidence="2" id="KW-0472">Membrane</keyword>
<evidence type="ECO:0000313" key="3">
    <source>
        <dbReference type="Proteomes" id="UP000095283"/>
    </source>
</evidence>
<sequence length="227" mass="25697">MSSVTKEMFMTGRGHTSNLKNADKQNTQDVMHLGTLILFNFVGWLTSCMVITSCSKSLNKGPDRKLGKVGRRKANRPKEKVLEKVDILKAEPKKGFVSLRLGWMAAVLHCTPQRSKQYSIAATQIDDSDDKSEFVDYEKKAADEGVIVQPSNVKHQGNIDDTYNEMRLQFEREIEALKSDTSKSIVVKDDPKAKVHINEKKCVVFETNDQPTVDEQEDLDESVRDLY</sequence>
<evidence type="ECO:0000256" key="2">
    <source>
        <dbReference type="SAM" id="Phobius"/>
    </source>
</evidence>
<feature type="transmembrane region" description="Helical" evidence="2">
    <location>
        <begin position="30"/>
        <end position="51"/>
    </location>
</feature>
<keyword evidence="2" id="KW-0812">Transmembrane</keyword>
<evidence type="ECO:0000313" key="4">
    <source>
        <dbReference type="WBParaSite" id="Hba_13268"/>
    </source>
</evidence>